<comment type="caution">
    <text evidence="3">The sequence shown here is derived from an EMBL/GenBank/DDBJ whole genome shotgun (WGS) entry which is preliminary data.</text>
</comment>
<dbReference type="EMBL" id="JBHTAT010000004">
    <property type="protein sequence ID" value="MFC7257033.1"/>
    <property type="molecule type" value="Genomic_DNA"/>
</dbReference>
<feature type="region of interest" description="Disordered" evidence="1">
    <location>
        <begin position="30"/>
        <end position="76"/>
    </location>
</feature>
<evidence type="ECO:0000313" key="3">
    <source>
        <dbReference type="EMBL" id="MFC7257200.1"/>
    </source>
</evidence>
<reference evidence="3" key="1">
    <citation type="journal article" date="2014" name="Int. J. Syst. Evol. Microbiol.">
        <title>Complete genome sequence of Corynebacterium casei LMG S-19264T (=DSM 44701T), isolated from a smear-ripened cheese.</title>
        <authorList>
            <consortium name="US DOE Joint Genome Institute (JGI-PGF)"/>
            <person name="Walter F."/>
            <person name="Albersmeier A."/>
            <person name="Kalinowski J."/>
            <person name="Ruckert C."/>
        </authorList>
    </citation>
    <scope>NUCLEOTIDE SEQUENCE [LARGE SCALE GENOMIC DNA]</scope>
    <source>
        <strain evidence="3">CGMCC 4.163</strain>
    </source>
</reference>
<evidence type="ECO:0000313" key="4">
    <source>
        <dbReference type="Proteomes" id="UP001596434"/>
    </source>
</evidence>
<reference evidence="3" key="3">
    <citation type="submission" date="2024-09" db="EMBL/GenBank/DDBJ databases">
        <authorList>
            <person name="Sun Q."/>
        </authorList>
    </citation>
    <scope>NUCLEOTIDE SEQUENCE</scope>
    <source>
        <strain evidence="3">CGMCC 4.163</strain>
    </source>
</reference>
<protein>
    <submittedName>
        <fullName evidence="3">Uncharacterized protein</fullName>
    </submittedName>
</protein>
<dbReference type="Proteomes" id="UP001596434">
    <property type="component" value="Unassembled WGS sequence"/>
</dbReference>
<dbReference type="RefSeq" id="WP_340696250.1">
    <property type="nucleotide sequence ID" value="NZ_JBHTAT010000004.1"/>
</dbReference>
<organism evidence="3 4">
    <name type="scientific">Haloplanus litoreus</name>
    <dbReference type="NCBI Taxonomy" id="767515"/>
    <lineage>
        <taxon>Archaea</taxon>
        <taxon>Methanobacteriati</taxon>
        <taxon>Methanobacteriota</taxon>
        <taxon>Stenosarchaea group</taxon>
        <taxon>Halobacteria</taxon>
        <taxon>Halobacteriales</taxon>
        <taxon>Haloferacaceae</taxon>
        <taxon>Haloplanus</taxon>
    </lineage>
</organism>
<accession>A0ABD6A2M2</accession>
<gene>
    <name evidence="2" type="ORF">ACFQKE_17375</name>
    <name evidence="3" type="ORF">ACFQKE_18225</name>
</gene>
<dbReference type="AlphaFoldDB" id="A0ABD6A2M2"/>
<evidence type="ECO:0000256" key="1">
    <source>
        <dbReference type="SAM" id="MobiDB-lite"/>
    </source>
</evidence>
<keyword evidence="4" id="KW-1185">Reference proteome</keyword>
<reference evidence="4" key="2">
    <citation type="journal article" date="2019" name="Int. J. Syst. Evol. Microbiol.">
        <title>The Global Catalogue of Microorganisms (GCM) 10K type strain sequencing project: providing services to taxonomists for standard genome sequencing and annotation.</title>
        <authorList>
            <consortium name="The Broad Institute Genomics Platform"/>
            <consortium name="The Broad Institute Genome Sequencing Center for Infectious Disease"/>
            <person name="Wu L."/>
            <person name="Ma J."/>
        </authorList>
    </citation>
    <scope>NUCLEOTIDE SEQUENCE [LARGE SCALE GENOMIC DNA]</scope>
    <source>
        <strain evidence="4">GX21</strain>
    </source>
</reference>
<proteinExistence type="predicted"/>
<sequence>MRGKWDKVHFANGATYGAVCLARTLLTVDDYYTPPSPSTSSGSDDRHRSPDESSTSPSSGADQSSESPPIDAGAVEDARRLAAQIQRQQRELDAKRERIAELEARLRQYRAVLGIDQPDNSVRPRDGGIADAAVGNGGQDDSSIWNERPIGHDVERSFNISSNGQGDDDHEPTPPDNDEDTREVDADSSEPETESSIGLSRRLRRWFS</sequence>
<name>A0ABD6A2M2_9EURY</name>
<evidence type="ECO:0000313" key="2">
    <source>
        <dbReference type="EMBL" id="MFC7257033.1"/>
    </source>
</evidence>
<feature type="compositionally biased region" description="Low complexity" evidence="1">
    <location>
        <begin position="30"/>
        <end position="42"/>
    </location>
</feature>
<dbReference type="EMBL" id="JBHTAT010000004">
    <property type="protein sequence ID" value="MFC7257200.1"/>
    <property type="molecule type" value="Genomic_DNA"/>
</dbReference>
<dbReference type="GeneID" id="96955492"/>
<feature type="compositionally biased region" description="Acidic residues" evidence="1">
    <location>
        <begin position="166"/>
        <end position="193"/>
    </location>
</feature>
<feature type="region of interest" description="Disordered" evidence="1">
    <location>
        <begin position="117"/>
        <end position="208"/>
    </location>
</feature>